<reference evidence="3" key="1">
    <citation type="submission" date="2014-09" db="EMBL/GenBank/DDBJ databases">
        <title>Complete Genome Sequence of the E2 Strain of Autographa californica Multiple Nucleopolyhedrovirus.</title>
        <authorList>
            <person name="Maghodia A.B."/>
            <person name="Jarvis D.L."/>
            <person name="Geisler C."/>
        </authorList>
    </citation>
    <scope>NUCLEOTIDE SEQUENCE</scope>
    <source>
        <strain evidence="3">E2</strain>
    </source>
</reference>
<dbReference type="Pfam" id="PF13671">
    <property type="entry name" value="AAA_33"/>
    <property type="match status" value="1"/>
</dbReference>
<keyword evidence="4" id="KW-0436">Ligase</keyword>
<dbReference type="Pfam" id="PF25109">
    <property type="entry name" value="HAD_PNKP"/>
    <property type="match status" value="1"/>
</dbReference>
<dbReference type="Gene3D" id="3.40.50.300">
    <property type="entry name" value="P-loop containing nucleotide triphosphate hydrolases"/>
    <property type="match status" value="1"/>
</dbReference>
<dbReference type="Pfam" id="PF09511">
    <property type="entry name" value="RNA_lig_T4_1"/>
    <property type="match status" value="1"/>
</dbReference>
<name>A0A097PUW6_NPVAC</name>
<dbReference type="InterPro" id="IPR023214">
    <property type="entry name" value="HAD_sf"/>
</dbReference>
<organismHost>
    <name type="scientific">Lepidoptera</name>
    <name type="common">moths &amp; butterflies</name>
    <dbReference type="NCBI Taxonomy" id="7088"/>
</organismHost>
<reference evidence="4" key="2">
    <citation type="journal article" date="2016" name="Sci. Rep.">
        <title>Generating a host range-expanded recombinant baculovirus.</title>
        <authorList>
            <person name="Wu C."/>
            <person name="Deng Z."/>
            <person name="Long Z."/>
            <person name="Cai Y."/>
            <person name="Ying Z."/>
            <person name="Yin H."/>
            <person name="Yuan M."/>
            <person name="Clem R.J."/>
            <person name="Yang K."/>
            <person name="Pang Y."/>
        </authorList>
    </citation>
    <scope>NUCLEOTIDE SEQUENCE</scope>
    <source>
        <strain evidence="4">VAcRev-1</strain>
        <strain evidence="5">VAcRev-2</strain>
    </source>
</reference>
<dbReference type="GO" id="GO:0016874">
    <property type="term" value="F:ligase activity"/>
    <property type="evidence" value="ECO:0007669"/>
    <property type="project" value="UniProtKB-KW"/>
</dbReference>
<evidence type="ECO:0000313" key="3">
    <source>
        <dbReference type="EMBL" id="AIU56963.1"/>
    </source>
</evidence>
<dbReference type="InterPro" id="IPR036412">
    <property type="entry name" value="HAD-like_sf"/>
</dbReference>
<organism evidence="3">
    <name type="scientific">Autographa californica nuclear polyhedrosis virus</name>
    <name type="common">AcMNPV</name>
    <dbReference type="NCBI Taxonomy" id="46015"/>
    <lineage>
        <taxon>Viruses</taxon>
        <taxon>Viruses incertae sedis</taxon>
        <taxon>Naldaviricetes</taxon>
        <taxon>Lefavirales</taxon>
        <taxon>Baculoviridae</taxon>
        <taxon>Alphabaculovirus</taxon>
        <taxon>Alphabaculovirus aucalifornicae</taxon>
    </lineage>
</organism>
<feature type="domain" description="T4 RNA ligase 1-like N-terminal" evidence="1">
    <location>
        <begin position="51"/>
        <end position="258"/>
    </location>
</feature>
<dbReference type="SUPFAM" id="SSF52540">
    <property type="entry name" value="P-loop containing nucleoside triphosphate hydrolases"/>
    <property type="match status" value="1"/>
</dbReference>
<feature type="domain" description="Polynucleotide kinase PNKP phosphatase" evidence="2">
    <location>
        <begin position="554"/>
        <end position="683"/>
    </location>
</feature>
<dbReference type="SMR" id="A0A097PUW6"/>
<proteinExistence type="predicted"/>
<protein>
    <submittedName>
        <fullName evidence="3">Ac-PNK/PNL</fullName>
    </submittedName>
    <submittedName>
        <fullName evidence="4">Polynucleotide kinase/ligase</fullName>
    </submittedName>
</protein>
<accession>A0A097PUW6</accession>
<evidence type="ECO:0000313" key="4">
    <source>
        <dbReference type="EMBL" id="ANN45714.1"/>
    </source>
</evidence>
<dbReference type="KEGG" id="vg:1403919"/>
<dbReference type="EMBL" id="KU697902">
    <property type="protein sequence ID" value="ANN45714.1"/>
    <property type="molecule type" value="Genomic_DNA"/>
</dbReference>
<evidence type="ECO:0000259" key="1">
    <source>
        <dbReference type="Pfam" id="PF09511"/>
    </source>
</evidence>
<sequence>MLHVSRLLANGGVKNLCDKFKVKIKNYTEHDLMVLNYESFERDRDHPVVVECRGLILNSRTYAVVSRSFDRFFNFQELLQNIGGEDAHHKLFQSKENFKFYEKIDGSLIKIYKYNGEWHASTRGSAFAENLCVSDVTFKRLVLQALQLDEAHNQFQALCNEYLDCASTHMFELTSKHNRIVTVYDEQPTLWYLASRNNETGDYFYCSNLPFCKYPKCYEFTSVQECVEHAAQLKNLEEGFVVYDKNNAPLCKIKSDVYLNMHKNQSRAENPTKLAQLVINGEHDDFLALFPHLKSVIKPYVDARNTFTNESTINIMVSGLTLNQQRFNELVQTLPWKCLAYRCRKAQTIDVESEFLKLTEPEKIKMIKNIIKFVSTKQALNNKLAPTIKLPSSKQLLVLIGISGSGKSTYAKSLKGYTEINRDDVRVKLFLNGDYTKLNAFYNQSRKCRQTKEEQITKMCIEQFLKAAKCGANVVVSDTNLNTQSVDMWQKMAATHNYHFLTRLMDVSLETALERNYKRSDKFPLNPETIKKQYKKFLKVNNFEYYVPVGDKFPRAVLCDLDGTVALPTNRSFYDFDNRVAQDEARLDVITCVKYLANCHDAIIVFMSGRSVICEQPTRNWIEKYFDIKSYKLFMRPSDDTCKDYLLKLKLFNNYIRGKYNVIAVFDDRPCVVRMWQDLKIPTVFNVCRDYLEF</sequence>
<dbReference type="EMBL" id="KM667940">
    <property type="protein sequence ID" value="AIU56963.1"/>
    <property type="molecule type" value="Genomic_DNA"/>
</dbReference>
<gene>
    <name evidence="3" type="primary">Ac-PNK</name>
    <name evidence="4" type="synonym">PNK</name>
    <name evidence="3" type="synonym">PNL</name>
    <name evidence="4" type="ORF">ACNVgp087</name>
</gene>
<evidence type="ECO:0000313" key="5">
    <source>
        <dbReference type="EMBL" id="ANN45871.1"/>
    </source>
</evidence>
<evidence type="ECO:0000259" key="2">
    <source>
        <dbReference type="Pfam" id="PF25109"/>
    </source>
</evidence>
<dbReference type="OrthoDB" id="1878at10239"/>
<dbReference type="SUPFAM" id="SSF56784">
    <property type="entry name" value="HAD-like"/>
    <property type="match status" value="1"/>
</dbReference>
<keyword evidence="4" id="KW-0808">Transferase</keyword>
<dbReference type="InterPro" id="IPR027417">
    <property type="entry name" value="P-loop_NTPase"/>
</dbReference>
<dbReference type="EMBL" id="KU697903">
    <property type="protein sequence ID" value="ANN45871.1"/>
    <property type="molecule type" value="Genomic_DNA"/>
</dbReference>
<dbReference type="GO" id="GO:0016301">
    <property type="term" value="F:kinase activity"/>
    <property type="evidence" value="ECO:0007669"/>
    <property type="project" value="UniProtKB-KW"/>
</dbReference>
<dbReference type="InterPro" id="IPR019039">
    <property type="entry name" value="T4-Rnl1-like_N"/>
</dbReference>
<dbReference type="Gene3D" id="3.40.50.1000">
    <property type="entry name" value="HAD superfamily/HAD-like"/>
    <property type="match status" value="1"/>
</dbReference>
<dbReference type="InterPro" id="IPR056782">
    <property type="entry name" value="HAD_PNKP"/>
</dbReference>
<keyword evidence="4" id="KW-0418">Kinase</keyword>